<dbReference type="Proteomes" id="UP000014983">
    <property type="component" value="Chromosome"/>
</dbReference>
<dbReference type="PROSITE" id="PS51257">
    <property type="entry name" value="PROKAR_LIPOPROTEIN"/>
    <property type="match status" value="1"/>
</dbReference>
<dbReference type="KEGG" id="sdi:SDIMI_v3c03520"/>
<evidence type="ECO:0000313" key="2">
    <source>
        <dbReference type="EMBL" id="AGR42056.1"/>
    </source>
</evidence>
<dbReference type="HOGENOM" id="CLU_401643_0_0_14"/>
<organism evidence="2 3">
    <name type="scientific">Spiroplasma diminutum CUAS-1</name>
    <dbReference type="NCBI Taxonomy" id="1276221"/>
    <lineage>
        <taxon>Bacteria</taxon>
        <taxon>Bacillati</taxon>
        <taxon>Mycoplasmatota</taxon>
        <taxon>Mollicutes</taxon>
        <taxon>Entomoplasmatales</taxon>
        <taxon>Spiroplasmataceae</taxon>
        <taxon>Spiroplasma</taxon>
    </lineage>
</organism>
<proteinExistence type="predicted"/>
<dbReference type="OrthoDB" id="387742at2"/>
<name>S5LZN2_9MOLU</name>
<gene>
    <name evidence="2" type="ORF">SDIMI_v3c03520</name>
</gene>
<evidence type="ECO:0008006" key="4">
    <source>
        <dbReference type="Google" id="ProtNLM"/>
    </source>
</evidence>
<reference evidence="2 3" key="1">
    <citation type="journal article" date="2013" name="Genome Biol. Evol.">
        <title>Comparison of metabolic capacities and inference of gene content evolution in mosquito-associated Spiroplasma diminutum and S. taiwanense.</title>
        <authorList>
            <person name="Lo W.S."/>
            <person name="Ku C."/>
            <person name="Chen L.L."/>
            <person name="Chang T.H."/>
            <person name="Kuo C.H."/>
        </authorList>
    </citation>
    <scope>NUCLEOTIDE SEQUENCE [LARGE SCALE GENOMIC DNA]</scope>
    <source>
        <strain evidence="2">CUAS-1</strain>
    </source>
</reference>
<feature type="signal peptide" evidence="1">
    <location>
        <begin position="1"/>
        <end position="21"/>
    </location>
</feature>
<dbReference type="PATRIC" id="fig|1276221.3.peg.349"/>
<evidence type="ECO:0000313" key="3">
    <source>
        <dbReference type="Proteomes" id="UP000014983"/>
    </source>
</evidence>
<evidence type="ECO:0000256" key="1">
    <source>
        <dbReference type="SAM" id="SignalP"/>
    </source>
</evidence>
<protein>
    <recommendedName>
        <fullName evidence="4">MOLPALP family lipoprotein</fullName>
    </recommendedName>
</protein>
<dbReference type="InParanoid" id="S5LZN2"/>
<dbReference type="RefSeq" id="WP_020836289.1">
    <property type="nucleotide sequence ID" value="NC_021833.1"/>
</dbReference>
<keyword evidence="1" id="KW-0732">Signal</keyword>
<dbReference type="STRING" id="1276221.SDIMI_v3c03520"/>
<feature type="chain" id="PRO_5004530295" description="MOLPALP family lipoprotein" evidence="1">
    <location>
        <begin position="22"/>
        <end position="669"/>
    </location>
</feature>
<dbReference type="AlphaFoldDB" id="S5LZN2"/>
<keyword evidence="3" id="KW-1185">Reference proteome</keyword>
<accession>S5LZN2</accession>
<dbReference type="EMBL" id="CP005076">
    <property type="protein sequence ID" value="AGR42056.1"/>
    <property type="molecule type" value="Genomic_DNA"/>
</dbReference>
<sequence>MKKLLSIVSSTLLVISPTSLLVSCTNTKKILDSTSLKVAVEQIAKATYLSETEGYDFKYQFDDILKTKRIKDISSIYGQNTYTEDGLSSFSRFNDLYKYYFQNQLFTNNFKSSENILNGNIKPKNTSNLETLLVTMPNLLELLPNVITKLSEGNILSSIIDLILATPSIVQTIKNNYLFSYLNKILSPENASLLSNAFSNEIYKGFTNQETLNSAMIGFSNGIDYLVGNNNKLLVPTKGQSSGENFLISIEKLTNNLTLLNKKEKTIKLDLILDLPAIAEIIRFVRTLIVYTANGIKYIYTNEKQNETNYFSIINEYRQDDFSEDSNELDFMKMINLLSSTYANGDGIRMILSLMFQSYESPKLKSWLIIPNLGFISDESIQVEGITPLVQSFINSKFPTISLTEGLNPSIVAILKLFKLSKINIASFVVDLLNTLASNNNLNEMVKILNKEEVKFFIKQYIDLSKIKQLKKTKSLTTDSLWYGIYQGTIIKDLNNIFNENQMTDDFNIQKIIENPSLSVLGEKMSIKDLINNIDMESSNELKLNFSDISQLIVELRKVIDKVNGAEENFESKELIDNLNSILTNLKGFGRLTSWTTIPEAGEKDSLLDKYKQQQLDLKQKIKDDLIDITVSSISQSKNYSYQVNFEDKSYKIKLKMLKNKKFQVESIF</sequence>